<feature type="signal peptide" evidence="2">
    <location>
        <begin position="1"/>
        <end position="23"/>
    </location>
</feature>
<proteinExistence type="predicted"/>
<gene>
    <name evidence="3" type="ORF">A3860_05295</name>
</gene>
<dbReference type="EMBL" id="LVYD01000058">
    <property type="protein sequence ID" value="OQP61135.1"/>
    <property type="molecule type" value="Genomic_DNA"/>
</dbReference>
<evidence type="ECO:0000313" key="3">
    <source>
        <dbReference type="EMBL" id="OQP61135.1"/>
    </source>
</evidence>
<keyword evidence="1 2" id="KW-0732">Signal</keyword>
<dbReference type="NCBIfam" id="TIGR04131">
    <property type="entry name" value="Bac_Flav_CTERM"/>
    <property type="match status" value="1"/>
</dbReference>
<organism evidence="3 4">
    <name type="scientific">Niastella vici</name>
    <dbReference type="NCBI Taxonomy" id="1703345"/>
    <lineage>
        <taxon>Bacteria</taxon>
        <taxon>Pseudomonadati</taxon>
        <taxon>Bacteroidota</taxon>
        <taxon>Chitinophagia</taxon>
        <taxon>Chitinophagales</taxon>
        <taxon>Chitinophagaceae</taxon>
        <taxon>Niastella</taxon>
    </lineage>
</organism>
<evidence type="ECO:0000256" key="1">
    <source>
        <dbReference type="ARBA" id="ARBA00022729"/>
    </source>
</evidence>
<protein>
    <submittedName>
        <fullName evidence="3">Mucin 2, oligomeric mucus/gel-forming</fullName>
    </submittedName>
</protein>
<comment type="caution">
    <text evidence="3">The sequence shown here is derived from an EMBL/GenBank/DDBJ whole genome shotgun (WGS) entry which is preliminary data.</text>
</comment>
<evidence type="ECO:0000313" key="4">
    <source>
        <dbReference type="Proteomes" id="UP000192796"/>
    </source>
</evidence>
<accession>A0A1V9FRZ5</accession>
<dbReference type="Gene3D" id="2.60.40.1220">
    <property type="match status" value="10"/>
</dbReference>
<feature type="chain" id="PRO_5012573950" evidence="2">
    <location>
        <begin position="24"/>
        <end position="1165"/>
    </location>
</feature>
<dbReference type="InterPro" id="IPR014755">
    <property type="entry name" value="Cu-Rt/internalin_Ig-like"/>
</dbReference>
<dbReference type="Proteomes" id="UP000192796">
    <property type="component" value="Unassembled WGS sequence"/>
</dbReference>
<keyword evidence="4" id="KW-1185">Reference proteome</keyword>
<sequence length="1165" mass="119550">MKSKPVPFIILLIISHWCNYVRAETNFDPVYLISTNPSSCNGSEGSISFSGLAPNTTYQVTYIDDGVTTAPVAITSNAAGQLTITGLNEGIYNNFIFDFNGDIKSVLTYVKLSNPITVPLFSSFASICQGSTPPALPVKSNNDINGTWSSTVIDNQASGTYTFTPTAGTCGIPVKINITVIPKVVATFSFGTSLTICNKGNVPVLPNTSTNSITGTWSPAVIDSTKSGIYVFTATSAGCVTGTTLNVTVNPNIVPTFSFGTSATICEGNPVVTLPDSSTNGIKGTWSPAVVSNTAGGTYTFTPNSGQCATTTTYMVTVNPNVTPTFTPRVPICAGTTLPPLPTTSSEGITGTWSPALNNTATTTYTFTPTAGQCATTATLTITVNQKVTPTFPAVASICSGGTLAALPTTSTEGITGTWSPALNNTATTTYTFTPTAGQCAMTTTLTITVNPIVTPTFAVVAAICSGGTLNPLPTTSINGITGTWSPALNNTATTTYTFTPAAGQCATTATLTITVNPIVTPTFTAVAAICSGGTLNPLPTTSLNGITGTWSPALNNTATTTYTFTPTAGLCAPATTLTITVNPKTTPTFTPVGAICTGGTLNPLPTTSLNGITGTWSPALNNTATTTYTFTPTAGQCATTATLTITVNQKVTPTFPTVASICSGGTLAALPTTSTEGITGTWSPALNNTATTTYTFTPTAGQCANSTTLTITVNQKVTPTFTAVAPICSGGTLAALPTTSINGITGTWSPALNDTVTTTYTFTPTTGQCATTATLTITVKPNVAPVFTPVAPICSGTTPTALPTTSNNGITGTWSPALNNTATTTYTFTPAAGVCALATTLAITVNPKTIPTFTPVDAICAGGTLTALPTTSNNGITGTWSPALNNTATTTYTFTPDAGQCATTATLTITVNQKVTPTFAPLASICSGAALPALPSASTNAIPVTGTWSPSLNNNATTTYTFAPDTGQCASATTFTVQVDPLPALIDITRDTTIYDGTVLASYNFTVNNPGGSIKWNNSNPSIGLPASGTGSLPSFTATNMADTPYTAIITTIPFSNGCAGVSQSFKIKVLPLAKDVFVPNIFSPDGDGKNDQLFIYGNYIVSVEMQIFNQWGQRLATLSDTHQGWDGKYKGIAQPVGVYLYVLKAALKDGRKVRMKGSITLIR</sequence>
<dbReference type="OrthoDB" id="608579at2"/>
<dbReference type="RefSeq" id="WP_081151456.1">
    <property type="nucleotide sequence ID" value="NZ_LVYD01000058.1"/>
</dbReference>
<dbReference type="Pfam" id="PF13585">
    <property type="entry name" value="CHU_C"/>
    <property type="match status" value="1"/>
</dbReference>
<evidence type="ECO:0000256" key="2">
    <source>
        <dbReference type="SAM" id="SignalP"/>
    </source>
</evidence>
<dbReference type="STRING" id="1703345.A3860_05295"/>
<reference evidence="3 4" key="1">
    <citation type="submission" date="2016-03" db="EMBL/GenBank/DDBJ databases">
        <title>Niastella vici sp. nov., isolated from farmland soil.</title>
        <authorList>
            <person name="Chen L."/>
            <person name="Wang D."/>
            <person name="Yang S."/>
            <person name="Wang G."/>
        </authorList>
    </citation>
    <scope>NUCLEOTIDE SEQUENCE [LARGE SCALE GENOMIC DNA]</scope>
    <source>
        <strain evidence="3 4">DJ57</strain>
    </source>
</reference>
<name>A0A1V9FRZ5_9BACT</name>
<dbReference type="InterPro" id="IPR026341">
    <property type="entry name" value="T9SS_type_B"/>
</dbReference>
<dbReference type="AlphaFoldDB" id="A0A1V9FRZ5"/>